<dbReference type="CDD" id="cd01029">
    <property type="entry name" value="TOPRIM_primases"/>
    <property type="match status" value="1"/>
</dbReference>
<dbReference type="SMART" id="SM00778">
    <property type="entry name" value="Prim_Zn_Ribbon"/>
    <property type="match status" value="1"/>
</dbReference>
<dbReference type="SUPFAM" id="SSF57783">
    <property type="entry name" value="Zinc beta-ribbon"/>
    <property type="match status" value="1"/>
</dbReference>
<dbReference type="GO" id="GO:0003677">
    <property type="term" value="F:DNA binding"/>
    <property type="evidence" value="ECO:0007669"/>
    <property type="project" value="InterPro"/>
</dbReference>
<evidence type="ECO:0000259" key="8">
    <source>
        <dbReference type="SMART" id="SM00778"/>
    </source>
</evidence>
<keyword evidence="5" id="KW-0235">DNA replication</keyword>
<dbReference type="GO" id="GO:0006269">
    <property type="term" value="P:DNA replication, synthesis of primer"/>
    <property type="evidence" value="ECO:0007669"/>
    <property type="project" value="UniProtKB-KW"/>
</dbReference>
<evidence type="ECO:0000313" key="9">
    <source>
        <dbReference type="EMBL" id="MBK7676200.1"/>
    </source>
</evidence>
<evidence type="ECO:0000256" key="2">
    <source>
        <dbReference type="ARBA" id="ARBA00022515"/>
    </source>
</evidence>
<dbReference type="GO" id="GO:0016779">
    <property type="term" value="F:nucleotidyltransferase activity"/>
    <property type="evidence" value="ECO:0007669"/>
    <property type="project" value="UniProtKB-KW"/>
</dbReference>
<evidence type="ECO:0000313" key="10">
    <source>
        <dbReference type="Proteomes" id="UP000697998"/>
    </source>
</evidence>
<dbReference type="InterPro" id="IPR034154">
    <property type="entry name" value="TOPRIM_DnaG/twinkle"/>
</dbReference>
<dbReference type="Proteomes" id="UP000697998">
    <property type="component" value="Unassembled WGS sequence"/>
</dbReference>
<keyword evidence="3" id="KW-0808">Transferase</keyword>
<dbReference type="GO" id="GO:0000428">
    <property type="term" value="C:DNA-directed RNA polymerase complex"/>
    <property type="evidence" value="ECO:0007669"/>
    <property type="project" value="UniProtKB-KW"/>
</dbReference>
<dbReference type="EMBL" id="JADJMH010000016">
    <property type="protein sequence ID" value="MBK7676200.1"/>
    <property type="molecule type" value="Genomic_DNA"/>
</dbReference>
<feature type="compositionally biased region" description="Basic and acidic residues" evidence="7">
    <location>
        <begin position="122"/>
        <end position="137"/>
    </location>
</feature>
<reference evidence="9 10" key="1">
    <citation type="submission" date="2020-10" db="EMBL/GenBank/DDBJ databases">
        <title>Connecting structure to function with the recovery of over 1000 high-quality activated sludge metagenome-assembled genomes encoding full-length rRNA genes using long-read sequencing.</title>
        <authorList>
            <person name="Singleton C.M."/>
            <person name="Petriglieri F."/>
            <person name="Kristensen J.M."/>
            <person name="Kirkegaard R.H."/>
            <person name="Michaelsen T.Y."/>
            <person name="Andersen M.H."/>
            <person name="Karst S.M."/>
            <person name="Dueholm M.S."/>
            <person name="Nielsen P.H."/>
            <person name="Albertsen M."/>
        </authorList>
    </citation>
    <scope>NUCLEOTIDE SEQUENCE [LARGE SCALE GENOMIC DNA]</scope>
    <source>
        <strain evidence="9">EsbW_18-Q3-R4-48_BATAC.285</strain>
    </source>
</reference>
<evidence type="ECO:0000256" key="4">
    <source>
        <dbReference type="ARBA" id="ARBA00022695"/>
    </source>
</evidence>
<dbReference type="GO" id="GO:0004386">
    <property type="term" value="F:helicase activity"/>
    <property type="evidence" value="ECO:0007669"/>
    <property type="project" value="InterPro"/>
</dbReference>
<protein>
    <submittedName>
        <fullName evidence="9">Toprim domain-containing protein</fullName>
    </submittedName>
</protein>
<evidence type="ECO:0000256" key="6">
    <source>
        <dbReference type="ARBA" id="ARBA00023163"/>
    </source>
</evidence>
<dbReference type="Pfam" id="PF23639">
    <property type="entry name" value="DUF7146"/>
    <property type="match status" value="1"/>
</dbReference>
<dbReference type="InterPro" id="IPR013237">
    <property type="entry name" value="Phage_T7_Gp4_N"/>
</dbReference>
<feature type="compositionally biased region" description="Polar residues" evidence="7">
    <location>
        <begin position="106"/>
        <end position="116"/>
    </location>
</feature>
<keyword evidence="6" id="KW-0804">Transcription</keyword>
<comment type="caution">
    <text evidence="9">The sequence shown here is derived from an EMBL/GenBank/DDBJ whole genome shotgun (WGS) entry which is preliminary data.</text>
</comment>
<evidence type="ECO:0000256" key="1">
    <source>
        <dbReference type="ARBA" id="ARBA00022478"/>
    </source>
</evidence>
<dbReference type="GO" id="GO:0008270">
    <property type="term" value="F:zinc ion binding"/>
    <property type="evidence" value="ECO:0007669"/>
    <property type="project" value="InterPro"/>
</dbReference>
<proteinExistence type="predicted"/>
<evidence type="ECO:0000256" key="5">
    <source>
        <dbReference type="ARBA" id="ARBA00022705"/>
    </source>
</evidence>
<gene>
    <name evidence="9" type="ORF">IPJ27_16390</name>
</gene>
<dbReference type="Gene3D" id="3.90.580.10">
    <property type="entry name" value="Zinc finger, CHC2-type domain"/>
    <property type="match status" value="1"/>
</dbReference>
<dbReference type="Pfam" id="PF08273">
    <property type="entry name" value="Zn_Ribbon_Prim"/>
    <property type="match status" value="1"/>
</dbReference>
<evidence type="ECO:0000256" key="7">
    <source>
        <dbReference type="SAM" id="MobiDB-lite"/>
    </source>
</evidence>
<dbReference type="GO" id="GO:1990077">
    <property type="term" value="C:primosome complex"/>
    <property type="evidence" value="ECO:0007669"/>
    <property type="project" value="UniProtKB-KW"/>
</dbReference>
<evidence type="ECO:0000256" key="3">
    <source>
        <dbReference type="ARBA" id="ARBA00022679"/>
    </source>
</evidence>
<dbReference type="InterPro" id="IPR055570">
    <property type="entry name" value="DUF7146"/>
</dbReference>
<dbReference type="InterPro" id="IPR036977">
    <property type="entry name" value="DNA_primase_Znf_CHC2"/>
</dbReference>
<organism evidence="9 10">
    <name type="scientific">Candidatus Accumulibacter proximus</name>
    <dbReference type="NCBI Taxonomy" id="2954385"/>
    <lineage>
        <taxon>Bacteria</taxon>
        <taxon>Pseudomonadati</taxon>
        <taxon>Pseudomonadota</taxon>
        <taxon>Betaproteobacteria</taxon>
        <taxon>Candidatus Accumulibacter</taxon>
    </lineage>
</organism>
<feature type="domain" description="DNA primase/helicase Gp4 N-terminal Bacteriophage T7-like" evidence="8">
    <location>
        <begin position="42"/>
        <end position="80"/>
    </location>
</feature>
<accession>A0A935Q344</accession>
<dbReference type="AlphaFoldDB" id="A0A935Q344"/>
<dbReference type="Pfam" id="PF13362">
    <property type="entry name" value="Toprim_3"/>
    <property type="match status" value="1"/>
</dbReference>
<name>A0A935Q344_9PROT</name>
<keyword evidence="4" id="KW-0548">Nucleotidyltransferase</keyword>
<dbReference type="InterPro" id="IPR006171">
    <property type="entry name" value="TOPRIM_dom"/>
</dbReference>
<keyword evidence="1" id="KW-0240">DNA-directed RNA polymerase</keyword>
<sequence>MEAPMMKYEYQASRVKDDARGRWQRVLSDLAPALQDAVAKRGKHVPCPVHGGRDGFRVFPDVSETGGGVCNTCGYFVDGFSLLMWINGWDFGQTIREVAQQLAGAPTSSVPWSTSPGVDRSGSPDDTTRREQLNRTWRESLPLTHREAEPARLYLARRGLAARVPEALRFHPDLGYYADQRLVGRYPAILAQVTGQGGDAVTLHRTYLTVDGQKAPVDAPKKLMRHPTAKQLTGGAIRLVEPGSRLAVTEGIETALAVIEATGLPTWATGNAHLLETFVPPPGVRQVLVFADKDRPSRQHPSGHGQEAARGLVTRLWAMGIRAGAIAPGLDIPDGSKGVDWLDVFNRLGPAGFPALGSVDTLLTRAA</sequence>
<feature type="region of interest" description="Disordered" evidence="7">
    <location>
        <begin position="106"/>
        <end position="137"/>
    </location>
</feature>
<keyword evidence="2" id="KW-0639">Primosome</keyword>